<evidence type="ECO:0000313" key="2">
    <source>
        <dbReference type="Proteomes" id="UP000622890"/>
    </source>
</evidence>
<name>A0A934W6B1_9BURK</name>
<comment type="caution">
    <text evidence="1">The sequence shown here is derived from an EMBL/GenBank/DDBJ whole genome shotgun (WGS) entry which is preliminary data.</text>
</comment>
<protein>
    <submittedName>
        <fullName evidence="1">Uncharacterized protein</fullName>
    </submittedName>
</protein>
<dbReference type="EMBL" id="JAEPBG010000001">
    <property type="protein sequence ID" value="MBK4733329.1"/>
    <property type="molecule type" value="Genomic_DNA"/>
</dbReference>
<evidence type="ECO:0000313" key="1">
    <source>
        <dbReference type="EMBL" id="MBK4733329.1"/>
    </source>
</evidence>
<reference evidence="1" key="1">
    <citation type="submission" date="2021-01" db="EMBL/GenBank/DDBJ databases">
        <title>Genome sequence of strain Noviherbaspirillum sp. DKR-6.</title>
        <authorList>
            <person name="Chaudhary D.K."/>
        </authorList>
    </citation>
    <scope>NUCLEOTIDE SEQUENCE</scope>
    <source>
        <strain evidence="1">DKR-6</strain>
    </source>
</reference>
<proteinExistence type="predicted"/>
<organism evidence="1 2">
    <name type="scientific">Noviherbaspirillum pedocola</name>
    <dbReference type="NCBI Taxonomy" id="2801341"/>
    <lineage>
        <taxon>Bacteria</taxon>
        <taxon>Pseudomonadati</taxon>
        <taxon>Pseudomonadota</taxon>
        <taxon>Betaproteobacteria</taxon>
        <taxon>Burkholderiales</taxon>
        <taxon>Oxalobacteraceae</taxon>
        <taxon>Noviherbaspirillum</taxon>
    </lineage>
</organism>
<keyword evidence="2" id="KW-1185">Reference proteome</keyword>
<accession>A0A934W6B1</accession>
<dbReference type="Proteomes" id="UP000622890">
    <property type="component" value="Unassembled WGS sequence"/>
</dbReference>
<dbReference type="AlphaFoldDB" id="A0A934W6B1"/>
<sequence length="81" mass="8768">MLPMCQRARQVAEIGCGAGVCGMDRFVEALLQHGQRRAIPFIEEHSDLVPAALPGCLQQQAAACLCLIAAVMKKIQARHAR</sequence>
<gene>
    <name evidence="1" type="ORF">JJB74_01670</name>
</gene>